<proteinExistence type="predicted"/>
<evidence type="ECO:0000313" key="2">
    <source>
        <dbReference type="Proteomes" id="UP001204376"/>
    </source>
</evidence>
<dbReference type="RefSeq" id="WP_256537890.1">
    <property type="nucleotide sequence ID" value="NZ_JANHOH010000001.1"/>
</dbReference>
<sequence length="142" mass="16222">MSFNLDSEGFEKIIGILDRAFQVSFDEGLMEDLGKKSPFYYNNIPVVSQANDSDIGEILSSVLNIFRDAVEEKFSFVSDELAEQLNSTLFELFEESFISKPGKFSAFYFENVAIFPKNRDAGNLNKFIEDSKFLFLFAIRGY</sequence>
<evidence type="ECO:0000313" key="1">
    <source>
        <dbReference type="EMBL" id="MCQ6957693.1"/>
    </source>
</evidence>
<keyword evidence="2" id="KW-1185">Reference proteome</keyword>
<reference evidence="1 2" key="1">
    <citation type="submission" date="2022-07" db="EMBL/GenBank/DDBJ databases">
        <title>Mucilaginibacter sp. JC4.</title>
        <authorList>
            <person name="Le V."/>
            <person name="Ko S.-R."/>
            <person name="Ahn C.-Y."/>
            <person name="Oh H.-M."/>
        </authorList>
    </citation>
    <scope>NUCLEOTIDE SEQUENCE [LARGE SCALE GENOMIC DNA]</scope>
    <source>
        <strain evidence="1 2">JC4</strain>
    </source>
</reference>
<name>A0ABT1SZB4_9SPHI</name>
<protein>
    <submittedName>
        <fullName evidence="1">Uncharacterized protein</fullName>
    </submittedName>
</protein>
<gene>
    <name evidence="1" type="ORF">NPE20_06985</name>
</gene>
<organism evidence="1 2">
    <name type="scientific">Mucilaginibacter aquariorum</name>
    <dbReference type="NCBI Taxonomy" id="2967225"/>
    <lineage>
        <taxon>Bacteria</taxon>
        <taxon>Pseudomonadati</taxon>
        <taxon>Bacteroidota</taxon>
        <taxon>Sphingobacteriia</taxon>
        <taxon>Sphingobacteriales</taxon>
        <taxon>Sphingobacteriaceae</taxon>
        <taxon>Mucilaginibacter</taxon>
    </lineage>
</organism>
<comment type="caution">
    <text evidence="1">The sequence shown here is derived from an EMBL/GenBank/DDBJ whole genome shotgun (WGS) entry which is preliminary data.</text>
</comment>
<dbReference type="Proteomes" id="UP001204376">
    <property type="component" value="Unassembled WGS sequence"/>
</dbReference>
<dbReference type="EMBL" id="JANHOH010000001">
    <property type="protein sequence ID" value="MCQ6957693.1"/>
    <property type="molecule type" value="Genomic_DNA"/>
</dbReference>
<accession>A0ABT1SZB4</accession>